<dbReference type="GO" id="GO:0000447">
    <property type="term" value="P:endonucleolytic cleavage in ITS1 to separate SSU-rRNA from 5.8S rRNA and LSU-rRNA from tricistronic rRNA transcript (SSU-rRNA, 5.8S rRNA, LSU-rRNA)"/>
    <property type="evidence" value="ECO:0007669"/>
    <property type="project" value="TreeGrafter"/>
</dbReference>
<protein>
    <recommendedName>
        <fullName evidence="4">Nucleolar protein 9</fullName>
    </recommendedName>
</protein>
<dbReference type="GO" id="GO:0030688">
    <property type="term" value="C:preribosome, small subunit precursor"/>
    <property type="evidence" value="ECO:0007669"/>
    <property type="project" value="TreeGrafter"/>
</dbReference>
<gene>
    <name evidence="2" type="ORF">GEV33_002167</name>
</gene>
<dbReference type="PANTHER" id="PTHR13102:SF0">
    <property type="entry name" value="NUCLEOLAR PROTEIN 9"/>
    <property type="match status" value="1"/>
</dbReference>
<dbReference type="InterPro" id="IPR040000">
    <property type="entry name" value="NOP9"/>
</dbReference>
<name>A0A8J6HTZ8_TENMO</name>
<keyword evidence="3" id="KW-1185">Reference proteome</keyword>
<keyword evidence="1" id="KW-0677">Repeat</keyword>
<evidence type="ECO:0000313" key="2">
    <source>
        <dbReference type="EMBL" id="KAH0820624.1"/>
    </source>
</evidence>
<dbReference type="InterPro" id="IPR001313">
    <property type="entry name" value="Pumilio_RNA-bd_rpt"/>
</dbReference>
<dbReference type="GO" id="GO:0003723">
    <property type="term" value="F:RNA binding"/>
    <property type="evidence" value="ECO:0007669"/>
    <property type="project" value="InterPro"/>
</dbReference>
<organism evidence="2 3">
    <name type="scientific">Tenebrio molitor</name>
    <name type="common">Yellow mealworm beetle</name>
    <dbReference type="NCBI Taxonomy" id="7067"/>
    <lineage>
        <taxon>Eukaryota</taxon>
        <taxon>Metazoa</taxon>
        <taxon>Ecdysozoa</taxon>
        <taxon>Arthropoda</taxon>
        <taxon>Hexapoda</taxon>
        <taxon>Insecta</taxon>
        <taxon>Pterygota</taxon>
        <taxon>Neoptera</taxon>
        <taxon>Endopterygota</taxon>
        <taxon>Coleoptera</taxon>
        <taxon>Polyphaga</taxon>
        <taxon>Cucujiformia</taxon>
        <taxon>Tenebrionidae</taxon>
        <taxon>Tenebrio</taxon>
    </lineage>
</organism>
<dbReference type="GO" id="GO:0030686">
    <property type="term" value="C:90S preribosome"/>
    <property type="evidence" value="ECO:0007669"/>
    <property type="project" value="TreeGrafter"/>
</dbReference>
<evidence type="ECO:0000256" key="1">
    <source>
        <dbReference type="ARBA" id="ARBA00022737"/>
    </source>
</evidence>
<reference evidence="2" key="1">
    <citation type="journal article" date="2020" name="J Insects Food Feed">
        <title>The yellow mealworm (Tenebrio molitor) genome: a resource for the emerging insects as food and feed industry.</title>
        <authorList>
            <person name="Eriksson T."/>
            <person name="Andere A."/>
            <person name="Kelstrup H."/>
            <person name="Emery V."/>
            <person name="Picard C."/>
        </authorList>
    </citation>
    <scope>NUCLEOTIDE SEQUENCE</scope>
    <source>
        <strain evidence="2">Stoneville</strain>
        <tissue evidence="2">Whole head</tissue>
    </source>
</reference>
<dbReference type="Proteomes" id="UP000719412">
    <property type="component" value="Unassembled WGS sequence"/>
</dbReference>
<dbReference type="EMBL" id="JABDTM020011363">
    <property type="protein sequence ID" value="KAH0820624.1"/>
    <property type="molecule type" value="Genomic_DNA"/>
</dbReference>
<accession>A0A8J6HTZ8</accession>
<evidence type="ECO:0008006" key="4">
    <source>
        <dbReference type="Google" id="ProtNLM"/>
    </source>
</evidence>
<evidence type="ECO:0000313" key="3">
    <source>
        <dbReference type="Proteomes" id="UP000719412"/>
    </source>
</evidence>
<dbReference type="GO" id="GO:0000056">
    <property type="term" value="P:ribosomal small subunit export from nucleus"/>
    <property type="evidence" value="ECO:0007669"/>
    <property type="project" value="TreeGrafter"/>
</dbReference>
<dbReference type="Pfam" id="PF22493">
    <property type="entry name" value="PUF_NOP9"/>
    <property type="match status" value="1"/>
</dbReference>
<dbReference type="SMART" id="SM00025">
    <property type="entry name" value="Pumilio"/>
    <property type="match status" value="6"/>
</dbReference>
<dbReference type="AlphaFoldDB" id="A0A8J6HTZ8"/>
<dbReference type="OrthoDB" id="9987665at2759"/>
<proteinExistence type="predicted"/>
<sequence length="588" mass="67087">MSEENPQTGISDRSKRKRKKSFLKNARKYAKKGCYGRGSQLDSDTYNYFVRIMEAYREGFDTDEDKSIFVNNVFEQTVGQEINLCCNQVGCRVVEMLVPFANEAVLERFMQTFGGDLRPLCSDRFASHVLEALVRQAASHSLNSVNKDEFKQNCKEFVLKVSRFLLNNLEDYLWDTYGSHVVRTCLESLAQIPKENKQKNCAKIEEKVIKVELPEEYLEIIKDCCERIMHWPQFNELCQSEISSGFLQVLLRALRRAHKKLLKKLLGKLIETNFAPEGDQDGKNKLSSGFLSTPSVMVLETALEVAKAKSFSQIFLKCFSGNLAKLATTRSTNFTVQKLILNCKEKSEFEMIFEELDNSFGEIIGAGHTGIVWALAQGCKTFTTKQGSFVQNLMKSLDCFDPEERQNDFVLCLSKFTTFEKYKMESQENLQKDKLNLHGTLILQLLLEFNKPIKIVNGILNMEQNLLKALFSNTMGSHVVDSFVKSVFVGEKSRERLVRKMKGVYQELASTKYGSRSFEAIWNAANLKNKLSIMEELAYKDAAWSNSEHGKIIAGKINLSLYKRNKEEWKNSGGSVNKAKELFADILK</sequence>
<dbReference type="GO" id="GO:0005730">
    <property type="term" value="C:nucleolus"/>
    <property type="evidence" value="ECO:0007669"/>
    <property type="project" value="TreeGrafter"/>
</dbReference>
<dbReference type="GO" id="GO:0000480">
    <property type="term" value="P:endonucleolytic cleavage in 5'-ETS of tricistronic rRNA transcript (SSU-rRNA, 5.8S rRNA, LSU-rRNA)"/>
    <property type="evidence" value="ECO:0007669"/>
    <property type="project" value="TreeGrafter"/>
</dbReference>
<reference evidence="2" key="2">
    <citation type="submission" date="2021-08" db="EMBL/GenBank/DDBJ databases">
        <authorList>
            <person name="Eriksson T."/>
        </authorList>
    </citation>
    <scope>NUCLEOTIDE SEQUENCE</scope>
    <source>
        <strain evidence="2">Stoneville</strain>
        <tissue evidence="2">Whole head</tissue>
    </source>
</reference>
<dbReference type="PANTHER" id="PTHR13102">
    <property type="entry name" value="NUCLEOLAR PROTEIN 9"/>
    <property type="match status" value="1"/>
</dbReference>
<comment type="caution">
    <text evidence="2">The sequence shown here is derived from an EMBL/GenBank/DDBJ whole genome shotgun (WGS) entry which is preliminary data.</text>
</comment>
<dbReference type="GO" id="GO:0000472">
    <property type="term" value="P:endonucleolytic cleavage to generate mature 5'-end of SSU-rRNA from (SSU-rRNA, 5.8S rRNA, LSU-rRNA)"/>
    <property type="evidence" value="ECO:0007669"/>
    <property type="project" value="TreeGrafter"/>
</dbReference>